<evidence type="ECO:0000313" key="7">
    <source>
        <dbReference type="EMBL" id="ADW75461.1"/>
    </source>
</evidence>
<dbReference type="GeneID" id="95419830"/>
<dbReference type="EMBL" id="CP002505">
    <property type="protein sequence ID" value="ADW75461.1"/>
    <property type="molecule type" value="Genomic_DNA"/>
</dbReference>
<dbReference type="InterPro" id="IPR050263">
    <property type="entry name" value="Bact_Fimbrial_Adh_Pro"/>
</dbReference>
<dbReference type="Gene3D" id="2.60.40.3310">
    <property type="match status" value="1"/>
</dbReference>
<dbReference type="InterPro" id="IPR008966">
    <property type="entry name" value="Adhesion_dom_sf"/>
</dbReference>
<dbReference type="GO" id="GO:0009289">
    <property type="term" value="C:pilus"/>
    <property type="evidence" value="ECO:0007669"/>
    <property type="project" value="UniProtKB-SubCell"/>
</dbReference>
<feature type="domain" description="Fimbrial-type adhesion" evidence="6">
    <location>
        <begin position="183"/>
        <end position="317"/>
    </location>
</feature>
<dbReference type="PANTHER" id="PTHR33420:SF3">
    <property type="entry name" value="FIMBRIAL SUBUNIT ELFA"/>
    <property type="match status" value="1"/>
</dbReference>
<accession>A0A0H3FEJ2</accession>
<reference evidence="7 9" key="2">
    <citation type="journal article" date="2012" name="J. Bacteriol.">
        <title>Complete Genome Sequence of Rahnella sp. Strain Y9602, a Gammaproteobacterium Isolate from Metal- and Radionuclide-Contaminated Soil.</title>
        <authorList>
            <person name="Martinez R.J."/>
            <person name="Bruce D."/>
            <person name="Detter C."/>
            <person name="Goodwin L.A."/>
            <person name="Han J."/>
            <person name="Han C.S."/>
            <person name="Held B."/>
            <person name="Land M.L."/>
            <person name="Mikhailova N."/>
            <person name="Nolan M."/>
            <person name="Pennacchio L."/>
            <person name="Pitluck S."/>
            <person name="Tapia R."/>
            <person name="Woyke T."/>
            <person name="Sobecky P.A."/>
        </authorList>
    </citation>
    <scope>NUCLEOTIDE SEQUENCE [LARGE SCALE GENOMIC DNA]</scope>
    <source>
        <strain evidence="7 9">Y9602</strain>
    </source>
</reference>
<dbReference type="Pfam" id="PF00419">
    <property type="entry name" value="Fimbrial"/>
    <property type="match status" value="1"/>
</dbReference>
<evidence type="ECO:0000259" key="6">
    <source>
        <dbReference type="Pfam" id="PF00419"/>
    </source>
</evidence>
<dbReference type="InterPro" id="IPR000259">
    <property type="entry name" value="Adhesion_dom_fimbrial"/>
</dbReference>
<dbReference type="OrthoDB" id="8970968at2"/>
<dbReference type="EMBL" id="JBHUCJ010000001">
    <property type="protein sequence ID" value="MFD3222080.1"/>
    <property type="molecule type" value="Genomic_DNA"/>
</dbReference>
<proteinExistence type="inferred from homology"/>
<evidence type="ECO:0000256" key="4">
    <source>
        <dbReference type="ARBA" id="ARBA00023263"/>
    </source>
</evidence>
<dbReference type="PANTHER" id="PTHR33420">
    <property type="entry name" value="FIMBRIAL SUBUNIT ELFA-RELATED"/>
    <property type="match status" value="1"/>
</dbReference>
<reference evidence="9" key="1">
    <citation type="submission" date="2011-01" db="EMBL/GenBank/DDBJ databases">
        <title>Complete sequence of chromosome of Rahnella sp. Y9602.</title>
        <authorList>
            <consortium name="US DOE Joint Genome Institute"/>
            <person name="Lucas S."/>
            <person name="Copeland A."/>
            <person name="Lapidus A."/>
            <person name="Cheng J.-F."/>
            <person name="Goodwin L."/>
            <person name="Pitluck S."/>
            <person name="Lu M."/>
            <person name="Detter J.C."/>
            <person name="Han C."/>
            <person name="Tapia R."/>
            <person name="Land M."/>
            <person name="Hauser L."/>
            <person name="Kyrpides N."/>
            <person name="Ivanova N."/>
            <person name="Ovchinnikova G."/>
            <person name="Pagani I."/>
            <person name="Sobecky P.A."/>
            <person name="Martinez R.J."/>
            <person name="Woyke T."/>
        </authorList>
    </citation>
    <scope>NUCLEOTIDE SEQUENCE [LARGE SCALE GENOMIC DNA]</scope>
    <source>
        <strain evidence="9">Y9602</strain>
    </source>
</reference>
<sequence precursor="true">MNRQNIPLLKSICNLGLFIAIALTCFAASAGCQNVQSENRFSTSVGTLPITRETPIGSVFYTNANPAGGKKFADSCTGTYFYTIKTQATRTPMGNNIFGSGTGEGSAEGIGFRVKIDGEVVNNDSTVLRTSAVSPLMSPQVNIEFLKTGTVTPGWIIGVLFSVYLHDDSGNQYKVGSYNFFATISEIGCDFIDSSSISVPMPPVSNQDFDGIGSESSKTANANIRLTCGANTPVYFRVFNNEGRNNIIPVSSDSEAKGLGIRLAMNGQDLDFNTSYNIVNTTQEMDVTIPLQARYVQTDEQITGGELKATAAFVIQYN</sequence>
<dbReference type="InterPro" id="IPR036937">
    <property type="entry name" value="Adhesion_dom_fimbrial_sf"/>
</dbReference>
<dbReference type="AlphaFoldDB" id="A0A0H3FEJ2"/>
<evidence type="ECO:0000313" key="8">
    <source>
        <dbReference type="EMBL" id="MFD3222080.1"/>
    </source>
</evidence>
<organism evidence="7 9">
    <name type="scientific">Rahnella sp. (strain Y9602)</name>
    <dbReference type="NCBI Taxonomy" id="2703885"/>
    <lineage>
        <taxon>Bacteria</taxon>
        <taxon>Pseudomonadati</taxon>
        <taxon>Pseudomonadota</taxon>
        <taxon>Gammaproteobacteria</taxon>
        <taxon>Enterobacterales</taxon>
        <taxon>Yersiniaceae</taxon>
        <taxon>Rahnella</taxon>
    </lineage>
</organism>
<keyword evidence="4" id="KW-0281">Fimbrium</keyword>
<evidence type="ECO:0000256" key="1">
    <source>
        <dbReference type="ARBA" id="ARBA00004561"/>
    </source>
</evidence>
<dbReference type="Proteomes" id="UP000007257">
    <property type="component" value="Chromosome"/>
</dbReference>
<dbReference type="HOGENOM" id="CLU_873976_0_0_6"/>
<protein>
    <submittedName>
        <fullName evidence="7 8">Fimbrial protein</fullName>
    </submittedName>
</protein>
<gene>
    <name evidence="7" type="ordered locus">Rahaq_3872</name>
    <name evidence="8" type="ORF">ACFPK4_00900</name>
</gene>
<comment type="similarity">
    <text evidence="2">Belongs to the fimbrial protein family.</text>
</comment>
<evidence type="ECO:0000256" key="3">
    <source>
        <dbReference type="ARBA" id="ARBA00022729"/>
    </source>
</evidence>
<evidence type="ECO:0000313" key="10">
    <source>
        <dbReference type="Proteomes" id="UP001598201"/>
    </source>
</evidence>
<reference evidence="8 10" key="3">
    <citation type="submission" date="2024-09" db="EMBL/GenBank/DDBJ databases">
        <title>Genomes of Rahnella.</title>
        <authorList>
            <person name="Mnguni F.C."/>
            <person name="Shin G.Y."/>
            <person name="Coutinho T."/>
        </authorList>
    </citation>
    <scope>NUCLEOTIDE SEQUENCE [LARGE SCALE GENOMIC DNA]</scope>
    <source>
        <strain evidence="8 10">20WA0057</strain>
    </source>
</reference>
<keyword evidence="3 5" id="KW-0732">Signal</keyword>
<dbReference type="Gene3D" id="2.60.40.1090">
    <property type="entry name" value="Fimbrial-type adhesion domain"/>
    <property type="match status" value="1"/>
</dbReference>
<dbReference type="KEGG" id="rah:Rahaq_3872"/>
<name>A0A0H3FEJ2_RAHSY</name>
<evidence type="ECO:0000256" key="5">
    <source>
        <dbReference type="SAM" id="SignalP"/>
    </source>
</evidence>
<dbReference type="PROSITE" id="PS51257">
    <property type="entry name" value="PROKAR_LIPOPROTEIN"/>
    <property type="match status" value="1"/>
</dbReference>
<dbReference type="GO" id="GO:0043709">
    <property type="term" value="P:cell adhesion involved in single-species biofilm formation"/>
    <property type="evidence" value="ECO:0007669"/>
    <property type="project" value="TreeGrafter"/>
</dbReference>
<evidence type="ECO:0000313" key="9">
    <source>
        <dbReference type="Proteomes" id="UP000007257"/>
    </source>
</evidence>
<dbReference type="Proteomes" id="UP001598201">
    <property type="component" value="Unassembled WGS sequence"/>
</dbReference>
<dbReference type="eggNOG" id="COG3539">
    <property type="taxonomic scope" value="Bacteria"/>
</dbReference>
<feature type="signal peptide" evidence="5">
    <location>
        <begin position="1"/>
        <end position="30"/>
    </location>
</feature>
<feature type="chain" id="PRO_5002609086" evidence="5">
    <location>
        <begin position="31"/>
        <end position="318"/>
    </location>
</feature>
<comment type="subcellular location">
    <subcellularLocation>
        <location evidence="1">Fimbrium</location>
    </subcellularLocation>
</comment>
<dbReference type="SUPFAM" id="SSF49401">
    <property type="entry name" value="Bacterial adhesins"/>
    <property type="match status" value="1"/>
</dbReference>
<evidence type="ECO:0000256" key="2">
    <source>
        <dbReference type="ARBA" id="ARBA00006671"/>
    </source>
</evidence>
<dbReference type="RefSeq" id="WP_013577150.1">
    <property type="nucleotide sequence ID" value="NC_015061.1"/>
</dbReference>
<keyword evidence="10" id="KW-1185">Reference proteome</keyword>